<organism evidence="3">
    <name type="scientific">Alexandrium catenella</name>
    <name type="common">Red tide dinoflagellate</name>
    <name type="synonym">Gonyaulax catenella</name>
    <dbReference type="NCBI Taxonomy" id="2925"/>
    <lineage>
        <taxon>Eukaryota</taxon>
        <taxon>Sar</taxon>
        <taxon>Alveolata</taxon>
        <taxon>Dinophyceae</taxon>
        <taxon>Gonyaulacales</taxon>
        <taxon>Pyrocystaceae</taxon>
        <taxon>Alexandrium</taxon>
    </lineage>
</organism>
<dbReference type="Gene3D" id="3.10.20.90">
    <property type="entry name" value="Phosphatidylinositol 3-kinase Catalytic Subunit, Chain A, domain 1"/>
    <property type="match status" value="1"/>
</dbReference>
<gene>
    <name evidence="3" type="ORF">ACAT0790_LOCUS69005</name>
</gene>
<dbReference type="InterPro" id="IPR029071">
    <property type="entry name" value="Ubiquitin-like_domsf"/>
</dbReference>
<evidence type="ECO:0008006" key="4">
    <source>
        <dbReference type="Google" id="ProtNLM"/>
    </source>
</evidence>
<evidence type="ECO:0000256" key="2">
    <source>
        <dbReference type="SAM" id="SignalP"/>
    </source>
</evidence>
<accession>A0A7S1WXG9</accession>
<dbReference type="EMBL" id="HBGE01115680">
    <property type="protein sequence ID" value="CAD9192230.1"/>
    <property type="molecule type" value="Transcribed_RNA"/>
</dbReference>
<proteinExistence type="predicted"/>
<protein>
    <recommendedName>
        <fullName evidence="4">Ubiquitin-like domain-containing protein</fullName>
    </recommendedName>
</protein>
<feature type="region of interest" description="Disordered" evidence="1">
    <location>
        <begin position="222"/>
        <end position="289"/>
    </location>
</feature>
<evidence type="ECO:0000256" key="1">
    <source>
        <dbReference type="SAM" id="MobiDB-lite"/>
    </source>
</evidence>
<dbReference type="AlphaFoldDB" id="A0A7S1WXG9"/>
<feature type="signal peptide" evidence="2">
    <location>
        <begin position="1"/>
        <end position="20"/>
    </location>
</feature>
<reference evidence="3" key="1">
    <citation type="submission" date="2021-01" db="EMBL/GenBank/DDBJ databases">
        <authorList>
            <person name="Corre E."/>
            <person name="Pelletier E."/>
            <person name="Niang G."/>
            <person name="Scheremetjew M."/>
            <person name="Finn R."/>
            <person name="Kale V."/>
            <person name="Holt S."/>
            <person name="Cochrane G."/>
            <person name="Meng A."/>
            <person name="Brown T."/>
            <person name="Cohen L."/>
        </authorList>
    </citation>
    <scope>NUCLEOTIDE SEQUENCE</scope>
    <source>
        <strain evidence="3">OF101</strain>
    </source>
</reference>
<sequence>MNPFRGLLAGVLLGATGVGSVSVRDTRVLLQKELQHQARVAEDSCADHNTAELCKQAADWGLCTGWIHGMCLSLKADCHDLRTANQCRQSKAILGISCRGWGGSTCLSQKQTCKDVTDEAACAFSQANLGLVCKGWEGGRCLPKGEQVSEDELAARAKLRQEAKARSQLRIKAKDEAQAAVDKKERQAARAEQRKLEEAKKMQETDEEQRIMAKEALRQRHQERVAALKAEEEAKKQEEEEAKLRAEEEARLKAEEDERLVEEKKRQEEEEKQRQKEEEAKRKEQEEQMRRTKFGEEIYLRVSDYMGHEVEIKMRKSMKMRVLMGVAKTRLSLPDGKLSFKHKNTEITENLTPQALGLQDKDRIDVEVTK</sequence>
<keyword evidence="2" id="KW-0732">Signal</keyword>
<name>A0A7S1WXG9_ALECA</name>
<feature type="chain" id="PRO_5031403370" description="Ubiquitin-like domain-containing protein" evidence="2">
    <location>
        <begin position="21"/>
        <end position="370"/>
    </location>
</feature>
<evidence type="ECO:0000313" key="3">
    <source>
        <dbReference type="EMBL" id="CAD9192230.1"/>
    </source>
</evidence>
<dbReference type="SUPFAM" id="SSF54236">
    <property type="entry name" value="Ubiquitin-like"/>
    <property type="match status" value="1"/>
</dbReference>
<feature type="region of interest" description="Disordered" evidence="1">
    <location>
        <begin position="180"/>
        <end position="208"/>
    </location>
</feature>